<feature type="transmembrane region" description="Helical" evidence="1">
    <location>
        <begin position="282"/>
        <end position="303"/>
    </location>
</feature>
<dbReference type="Proteomes" id="UP000424462">
    <property type="component" value="Chromosome"/>
</dbReference>
<feature type="transmembrane region" description="Helical" evidence="1">
    <location>
        <begin position="151"/>
        <end position="172"/>
    </location>
</feature>
<keyword evidence="1" id="KW-0812">Transmembrane</keyword>
<evidence type="ECO:0000313" key="3">
    <source>
        <dbReference type="EMBL" id="QGU08574.1"/>
    </source>
</evidence>
<feature type="transmembrane region" description="Helical" evidence="1">
    <location>
        <begin position="435"/>
        <end position="456"/>
    </location>
</feature>
<organism evidence="3 4">
    <name type="scientific">Corynebacterium occultum</name>
    <dbReference type="NCBI Taxonomy" id="2675219"/>
    <lineage>
        <taxon>Bacteria</taxon>
        <taxon>Bacillati</taxon>
        <taxon>Actinomycetota</taxon>
        <taxon>Actinomycetes</taxon>
        <taxon>Mycobacteriales</taxon>
        <taxon>Corynebacteriaceae</taxon>
        <taxon>Corynebacterium</taxon>
    </lineage>
</organism>
<proteinExistence type="predicted"/>
<evidence type="ECO:0000313" key="4">
    <source>
        <dbReference type="Proteomes" id="UP000424462"/>
    </source>
</evidence>
<keyword evidence="1" id="KW-0472">Membrane</keyword>
<feature type="transmembrane region" description="Helical" evidence="1">
    <location>
        <begin position="384"/>
        <end position="402"/>
    </location>
</feature>
<dbReference type="SUPFAM" id="SSF49503">
    <property type="entry name" value="Cupredoxins"/>
    <property type="match status" value="1"/>
</dbReference>
<keyword evidence="1" id="KW-1133">Transmembrane helix</keyword>
<protein>
    <recommendedName>
        <fullName evidence="2">EfeO-type cupredoxin-like domain-containing protein</fullName>
    </recommendedName>
</protein>
<accession>A0A6B8W4T7</accession>
<evidence type="ECO:0000259" key="2">
    <source>
        <dbReference type="Pfam" id="PF13473"/>
    </source>
</evidence>
<feature type="domain" description="EfeO-type cupredoxin-like" evidence="2">
    <location>
        <begin position="465"/>
        <end position="529"/>
    </location>
</feature>
<dbReference type="AlphaFoldDB" id="A0A6B8W4T7"/>
<dbReference type="RefSeq" id="WP_231598790.1">
    <property type="nucleotide sequence ID" value="NZ_CP046455.1"/>
</dbReference>
<feature type="transmembrane region" description="Helical" evidence="1">
    <location>
        <begin position="20"/>
        <end position="41"/>
    </location>
</feature>
<evidence type="ECO:0000256" key="1">
    <source>
        <dbReference type="SAM" id="Phobius"/>
    </source>
</evidence>
<feature type="transmembrane region" description="Helical" evidence="1">
    <location>
        <begin position="47"/>
        <end position="68"/>
    </location>
</feature>
<name>A0A6B8W4T7_9CORY</name>
<sequence>MSEKQPAAPARNRRSWHRKASKPVSLWLVSLVVAGLIHPIIPEYRWVLIHIFTLGAVTNSILIWSQYFTEKFLNLRLPEDTRPGQLLRIRILNAGILLTLAGQMLSGMWERSWIITQVGAAVVALILLWHAVSLARQFFRAERGRRFRSAVVAYVLSALCLPVGAVFGAILATGPGGGWHERLLFGHLVANLLGFLGLAAIGSLVVLFPAIWRTRGGPDRTAVVVALAAGGVALAITAALLDHAPLFGIGLLLHAAGWVVAGVGWAGNVITVLKDPRDRVSFAAVSIACAPLWLVGTLIYLAVQSFLTGPHLNEVAVPSIPLLVGFAGQLLIGVMSHLLPSTIGGGAGPLRASSRELNRGALLRSTLINGGLVFWLLADSSWLKIFMSLLSIGSLAVFVVLLPRGVRAQAAVLRGAAEAPPIPENPKPRTNQITAALAVLALILGAFGGLGGPAAVTPVAPQPASSAGNVTEVDVIAGDMVFEPSQVTVPAGNQLIITLRNEDGTAHDLRLGNGIRSGRLVPGQEIRIDAGVITADLAGWCTIAGHHTRGMTFDILVG</sequence>
<keyword evidence="4" id="KW-1185">Reference proteome</keyword>
<reference evidence="3 4" key="1">
    <citation type="submission" date="2019-11" db="EMBL/GenBank/DDBJ databases">
        <title>Complete genome sequence of Corynebacterium kalinowskii 1959, a novel Corynebacterium species isolated from soil of a small paddock in Vilsendorf, Germany.</title>
        <authorList>
            <person name="Schaffert L."/>
            <person name="Ruwe M."/>
            <person name="Milse J."/>
            <person name="Hanuschka K."/>
            <person name="Ortseifen V."/>
            <person name="Droste J."/>
            <person name="Brandt D."/>
            <person name="Schlueter L."/>
            <person name="Kutter Y."/>
            <person name="Vinke S."/>
            <person name="Viehoefer P."/>
            <person name="Jacob L."/>
            <person name="Luebke N.-C."/>
            <person name="Schulte-Berndt E."/>
            <person name="Hain C."/>
            <person name="Linder M."/>
            <person name="Schmidt P."/>
            <person name="Wollenschlaeger L."/>
            <person name="Luttermann T."/>
            <person name="Thieme E."/>
            <person name="Hassa J."/>
            <person name="Haak M."/>
            <person name="Wittchen M."/>
            <person name="Mentz A."/>
            <person name="Persicke M."/>
            <person name="Busche T."/>
            <person name="Ruckert C."/>
        </authorList>
    </citation>
    <scope>NUCLEOTIDE SEQUENCE [LARGE SCALE GENOMIC DNA]</scope>
    <source>
        <strain evidence="3 4">2039</strain>
    </source>
</reference>
<feature type="transmembrane region" description="Helical" evidence="1">
    <location>
        <begin position="361"/>
        <end position="378"/>
    </location>
</feature>
<dbReference type="InterPro" id="IPR028096">
    <property type="entry name" value="EfeO_Cupredoxin"/>
</dbReference>
<dbReference type="InterPro" id="IPR008972">
    <property type="entry name" value="Cupredoxin"/>
</dbReference>
<dbReference type="Gene3D" id="2.60.40.420">
    <property type="entry name" value="Cupredoxins - blue copper proteins"/>
    <property type="match status" value="1"/>
</dbReference>
<feature type="transmembrane region" description="Helical" evidence="1">
    <location>
        <begin position="315"/>
        <end position="340"/>
    </location>
</feature>
<gene>
    <name evidence="3" type="ORF">COCCU_13375</name>
</gene>
<feature type="transmembrane region" description="Helical" evidence="1">
    <location>
        <begin position="89"/>
        <end position="109"/>
    </location>
</feature>
<feature type="transmembrane region" description="Helical" evidence="1">
    <location>
        <begin position="115"/>
        <end position="139"/>
    </location>
</feature>
<dbReference type="EMBL" id="CP046455">
    <property type="protein sequence ID" value="QGU08574.1"/>
    <property type="molecule type" value="Genomic_DNA"/>
</dbReference>
<dbReference type="Pfam" id="PF13473">
    <property type="entry name" value="Cupredoxin_1"/>
    <property type="match status" value="1"/>
</dbReference>
<feature type="transmembrane region" description="Helical" evidence="1">
    <location>
        <begin position="222"/>
        <end position="241"/>
    </location>
</feature>
<feature type="transmembrane region" description="Helical" evidence="1">
    <location>
        <begin position="184"/>
        <end position="210"/>
    </location>
</feature>
<feature type="transmembrane region" description="Helical" evidence="1">
    <location>
        <begin position="247"/>
        <end position="270"/>
    </location>
</feature>
<dbReference type="KEGG" id="cok:COCCU_13375"/>